<feature type="coiled-coil region" evidence="6">
    <location>
        <begin position="237"/>
        <end position="271"/>
    </location>
</feature>
<dbReference type="Pfam" id="PF08447">
    <property type="entry name" value="PAS_3"/>
    <property type="match status" value="4"/>
</dbReference>
<dbReference type="InterPro" id="IPR052162">
    <property type="entry name" value="Sensor_kinase/Photoreceptor"/>
</dbReference>
<dbReference type="KEGG" id="rhoz:GXP67_25635"/>
<feature type="domain" description="PAC" evidence="9">
    <location>
        <begin position="530"/>
        <end position="582"/>
    </location>
</feature>
<evidence type="ECO:0000256" key="6">
    <source>
        <dbReference type="SAM" id="Coils"/>
    </source>
</evidence>
<evidence type="ECO:0000256" key="4">
    <source>
        <dbReference type="ARBA" id="ARBA00022679"/>
    </source>
</evidence>
<feature type="domain" description="Histidine kinase" evidence="7">
    <location>
        <begin position="854"/>
        <end position="1031"/>
    </location>
</feature>
<proteinExistence type="predicted"/>
<dbReference type="EMBL" id="CP048222">
    <property type="protein sequence ID" value="QHT69785.1"/>
    <property type="molecule type" value="Genomic_DNA"/>
</dbReference>
<evidence type="ECO:0000259" key="9">
    <source>
        <dbReference type="PROSITE" id="PS50113"/>
    </source>
</evidence>
<dbReference type="Pfam" id="PF13426">
    <property type="entry name" value="PAS_9"/>
    <property type="match status" value="1"/>
</dbReference>
<keyword evidence="6" id="KW-0175">Coiled coil</keyword>
<dbReference type="NCBIfam" id="TIGR00229">
    <property type="entry name" value="sensory_box"/>
    <property type="match status" value="5"/>
</dbReference>
<dbReference type="CDD" id="cd00130">
    <property type="entry name" value="PAS"/>
    <property type="match status" value="5"/>
</dbReference>
<dbReference type="GO" id="GO:0000155">
    <property type="term" value="F:phosphorelay sensor kinase activity"/>
    <property type="evidence" value="ECO:0007669"/>
    <property type="project" value="InterPro"/>
</dbReference>
<dbReference type="PANTHER" id="PTHR43304:SF1">
    <property type="entry name" value="PAC DOMAIN-CONTAINING PROTEIN"/>
    <property type="match status" value="1"/>
</dbReference>
<dbReference type="CDD" id="cd00082">
    <property type="entry name" value="HisKA"/>
    <property type="match status" value="1"/>
</dbReference>
<dbReference type="Pfam" id="PF00512">
    <property type="entry name" value="HisKA"/>
    <property type="match status" value="1"/>
</dbReference>
<feature type="domain" description="PAS" evidence="8">
    <location>
        <begin position="312"/>
        <end position="363"/>
    </location>
</feature>
<dbReference type="InterPro" id="IPR036890">
    <property type="entry name" value="HATPase_C_sf"/>
</dbReference>
<dbReference type="PANTHER" id="PTHR43304">
    <property type="entry name" value="PHYTOCHROME-LIKE PROTEIN CPH1"/>
    <property type="match status" value="1"/>
</dbReference>
<dbReference type="SMART" id="SM00387">
    <property type="entry name" value="HATPase_c"/>
    <property type="match status" value="1"/>
</dbReference>
<dbReference type="SMART" id="SM00091">
    <property type="entry name" value="PAS"/>
    <property type="match status" value="6"/>
</dbReference>
<dbReference type="InterPro" id="IPR003594">
    <property type="entry name" value="HATPase_dom"/>
</dbReference>
<dbReference type="Gene3D" id="2.10.70.100">
    <property type="match status" value="1"/>
</dbReference>
<dbReference type="InterPro" id="IPR013655">
    <property type="entry name" value="PAS_fold_3"/>
</dbReference>
<dbReference type="InterPro" id="IPR005467">
    <property type="entry name" value="His_kinase_dom"/>
</dbReference>
<dbReference type="InterPro" id="IPR001610">
    <property type="entry name" value="PAC"/>
</dbReference>
<evidence type="ECO:0000256" key="3">
    <source>
        <dbReference type="ARBA" id="ARBA00022553"/>
    </source>
</evidence>
<dbReference type="PROSITE" id="PS50109">
    <property type="entry name" value="HIS_KIN"/>
    <property type="match status" value="1"/>
</dbReference>
<feature type="domain" description="PAS" evidence="8">
    <location>
        <begin position="127"/>
        <end position="193"/>
    </location>
</feature>
<evidence type="ECO:0000256" key="1">
    <source>
        <dbReference type="ARBA" id="ARBA00000085"/>
    </source>
</evidence>
<feature type="domain" description="PAC" evidence="9">
    <location>
        <begin position="196"/>
        <end position="249"/>
    </location>
</feature>
<dbReference type="InterPro" id="IPR003661">
    <property type="entry name" value="HisK_dim/P_dom"/>
</dbReference>
<feature type="domain" description="PAC" evidence="9">
    <location>
        <begin position="375"/>
        <end position="428"/>
    </location>
</feature>
<dbReference type="AlphaFoldDB" id="A0A6C0GP26"/>
<dbReference type="SMART" id="SM00086">
    <property type="entry name" value="PAC"/>
    <property type="match status" value="6"/>
</dbReference>
<evidence type="ECO:0000256" key="5">
    <source>
        <dbReference type="ARBA" id="ARBA00022777"/>
    </source>
</evidence>
<dbReference type="Gene3D" id="3.30.450.20">
    <property type="entry name" value="PAS domain"/>
    <property type="match status" value="5"/>
</dbReference>
<feature type="domain" description="PAS" evidence="8">
    <location>
        <begin position="583"/>
        <end position="655"/>
    </location>
</feature>
<protein>
    <recommendedName>
        <fullName evidence="2">histidine kinase</fullName>
        <ecNumber evidence="2">2.7.13.3</ecNumber>
    </recommendedName>
</protein>
<sequence length="1067" mass="122903">MSIHNAQGAGDIHSQHLPDKESSSAESAIAILNTADQITFCDESFLRLTGRTMRECRMLPITALFPSLLLPEINRTSIVREKIMYRDTISLEITFSPLRDAEEQFAGTSVLLKKITVTDSTVLFPPFQTILETMPHLAWTSRPDGGVSYVNHKWAEYTGKQVHELLEWGWQSFFHPEDIDRVLQKWSRAMQTGEKYECEYRFKKEPEGMYRWLLGRALPVRNEAGQITLWVGTCTDIQDQKLAEEALEKRVQERTNELSTANEELTSMNEQLFQEIELRRKLDTVLEEQKAFTDKITDLVPCLITVYNIHTGQYIYVNKAIEPMMGYARENLLEQGVSLLISLLHPDEAENLMASNQEAIQQSNAKQANDPETVVDFEYRLRHHNGEWRWLHTSGTVFDRDASGKVLHVLNISIDITGQKITEEQLKKSETRLMLLNEELEKRVTERTQDLAISQERYEIASYVTHNAIWDWNLITGELTYSKGYSVIFGYEPNETLHTIEEWTRRIHPEDKDQIIDHIQRVINRGEQVWSDEYRHQRKDGSYAYVFDRGFVQQDTQGKPFRMVGAMADITERKLAEEAILTSEAKFRRIFESDMLGIFLWDVNGHISEANDKFLQMIGYTREDIASGKINWQQLTPAKYASLDQLTLQQLLATGTSAALEKEYIRKDGSLVPIIIGGVLLQDDVQQGVAYVLDITEQKKAQQNLTLSEERFRLVTRATNDAVRDWNLQTDVIWWNEGFKNMFGYQPDEIEVGPESWYSRIHPDDLEGVLQKIHQVIESKGEQWSDEYRFRRADGTYAYILDRTYILHNEQGKAIRMLGSMVDVTDMKEIQEALEQQAIELKQSNADLEQFAFISSHDLQEPLNTAASFAKLLEKKYKPVLDADGQEFIEFIVTSTDRMKMLIRSLLNYSKINTVAKTFELTPLSDLAGVAIYNLQARILQTHAQVIIDDLPAVPVVASQIVQLFQNLVSNAIKFKSTLPPEIHISATEQGEHILISVQDNGIGMDMKYAGKIFQVFQRLHSRDEYEGAGIEPCYLQTYCRTPSRYDLGRINTWQRIYLFLHPPEVT</sequence>
<evidence type="ECO:0000259" key="8">
    <source>
        <dbReference type="PROSITE" id="PS50112"/>
    </source>
</evidence>
<dbReference type="PROSITE" id="PS50112">
    <property type="entry name" value="PAS"/>
    <property type="match status" value="5"/>
</dbReference>
<dbReference type="PROSITE" id="PS50113">
    <property type="entry name" value="PAC"/>
    <property type="match status" value="5"/>
</dbReference>
<dbReference type="EC" id="2.7.13.3" evidence="2"/>
<feature type="domain" description="PAS" evidence="8">
    <location>
        <begin position="481"/>
        <end position="526"/>
    </location>
</feature>
<feature type="coiled-coil region" evidence="6">
    <location>
        <begin position="824"/>
        <end position="851"/>
    </location>
</feature>
<feature type="coiled-coil region" evidence="6">
    <location>
        <begin position="419"/>
        <end position="457"/>
    </location>
</feature>
<evidence type="ECO:0000256" key="2">
    <source>
        <dbReference type="ARBA" id="ARBA00012438"/>
    </source>
</evidence>
<organism evidence="10 11">
    <name type="scientific">Rhodocytophaga rosea</name>
    <dbReference type="NCBI Taxonomy" id="2704465"/>
    <lineage>
        <taxon>Bacteria</taxon>
        <taxon>Pseudomonadati</taxon>
        <taxon>Bacteroidota</taxon>
        <taxon>Cytophagia</taxon>
        <taxon>Cytophagales</taxon>
        <taxon>Rhodocytophagaceae</taxon>
        <taxon>Rhodocytophaga</taxon>
    </lineage>
</organism>
<keyword evidence="3" id="KW-0597">Phosphoprotein</keyword>
<feature type="domain" description="PAC" evidence="9">
    <location>
        <begin position="658"/>
        <end position="707"/>
    </location>
</feature>
<dbReference type="InterPro" id="IPR000014">
    <property type="entry name" value="PAS"/>
</dbReference>
<keyword evidence="4" id="KW-0808">Transferase</keyword>
<name>A0A6C0GP26_9BACT</name>
<comment type="catalytic activity">
    <reaction evidence="1">
        <text>ATP + protein L-histidine = ADP + protein N-phospho-L-histidine.</text>
        <dbReference type="EC" id="2.7.13.3"/>
    </reaction>
</comment>
<dbReference type="InterPro" id="IPR000700">
    <property type="entry name" value="PAS-assoc_C"/>
</dbReference>
<dbReference type="Gene3D" id="3.30.565.10">
    <property type="entry name" value="Histidine kinase-like ATPase, C-terminal domain"/>
    <property type="match status" value="1"/>
</dbReference>
<dbReference type="FunFam" id="3.30.450.20:FF:000099">
    <property type="entry name" value="Sensory box sensor histidine kinase"/>
    <property type="match status" value="1"/>
</dbReference>
<evidence type="ECO:0000313" key="11">
    <source>
        <dbReference type="Proteomes" id="UP000480178"/>
    </source>
</evidence>
<keyword evidence="5" id="KW-0418">Kinase</keyword>
<dbReference type="SUPFAM" id="SSF55874">
    <property type="entry name" value="ATPase domain of HSP90 chaperone/DNA topoisomerase II/histidine kinase"/>
    <property type="match status" value="1"/>
</dbReference>
<evidence type="ECO:0000259" key="7">
    <source>
        <dbReference type="PROSITE" id="PS50109"/>
    </source>
</evidence>
<evidence type="ECO:0000313" key="10">
    <source>
        <dbReference type="EMBL" id="QHT69785.1"/>
    </source>
</evidence>
<dbReference type="SMART" id="SM00388">
    <property type="entry name" value="HisKA"/>
    <property type="match status" value="1"/>
</dbReference>
<dbReference type="Pfam" id="PF02518">
    <property type="entry name" value="HATPase_c"/>
    <property type="match status" value="1"/>
</dbReference>
<dbReference type="Proteomes" id="UP000480178">
    <property type="component" value="Chromosome"/>
</dbReference>
<dbReference type="InterPro" id="IPR035965">
    <property type="entry name" value="PAS-like_dom_sf"/>
</dbReference>
<dbReference type="Gene3D" id="1.10.287.130">
    <property type="match status" value="1"/>
</dbReference>
<gene>
    <name evidence="10" type="ORF">GXP67_25635</name>
</gene>
<feature type="domain" description="PAS" evidence="8">
    <location>
        <begin position="708"/>
        <end position="780"/>
    </location>
</feature>
<dbReference type="SUPFAM" id="SSF55785">
    <property type="entry name" value="PYP-like sensor domain (PAS domain)"/>
    <property type="match status" value="5"/>
</dbReference>
<reference evidence="10 11" key="1">
    <citation type="submission" date="2020-01" db="EMBL/GenBank/DDBJ databases">
        <authorList>
            <person name="Kim M.K."/>
        </authorList>
    </citation>
    <scope>NUCLEOTIDE SEQUENCE [LARGE SCALE GENOMIC DNA]</scope>
    <source>
        <strain evidence="10 11">172606-1</strain>
    </source>
</reference>
<keyword evidence="11" id="KW-1185">Reference proteome</keyword>
<feature type="domain" description="PAC" evidence="9">
    <location>
        <begin position="784"/>
        <end position="836"/>
    </location>
</feature>
<accession>A0A6C0GP26</accession>